<feature type="transmembrane region" description="Helical" evidence="4">
    <location>
        <begin position="12"/>
        <end position="33"/>
    </location>
</feature>
<gene>
    <name evidence="6" type="ORF">SAMN04488011_103442</name>
</gene>
<evidence type="ECO:0000256" key="3">
    <source>
        <dbReference type="ARBA" id="ARBA00023315"/>
    </source>
</evidence>
<organism evidence="6 7">
    <name type="scientific">Palleronia pelagia</name>
    <dbReference type="NCBI Taxonomy" id="387096"/>
    <lineage>
        <taxon>Bacteria</taxon>
        <taxon>Pseudomonadati</taxon>
        <taxon>Pseudomonadota</taxon>
        <taxon>Alphaproteobacteria</taxon>
        <taxon>Rhodobacterales</taxon>
        <taxon>Roseobacteraceae</taxon>
        <taxon>Palleronia</taxon>
    </lineage>
</organism>
<dbReference type="RefSeq" id="WP_236737014.1">
    <property type="nucleotide sequence ID" value="NZ_FOCM01000003.1"/>
</dbReference>
<evidence type="ECO:0000313" key="7">
    <source>
        <dbReference type="Proteomes" id="UP000199372"/>
    </source>
</evidence>
<dbReference type="SUPFAM" id="SSF69593">
    <property type="entry name" value="Glycerol-3-phosphate (1)-acyltransferase"/>
    <property type="match status" value="1"/>
</dbReference>
<keyword evidence="4" id="KW-0812">Transmembrane</keyword>
<comment type="pathway">
    <text evidence="1">Lipid metabolism.</text>
</comment>
<dbReference type="PANTHER" id="PTHR10434:SF40">
    <property type="entry name" value="1-ACYL-SN-GLYCEROL-3-PHOSPHATE ACYLTRANSFERASE"/>
    <property type="match status" value="1"/>
</dbReference>
<evidence type="ECO:0000313" key="6">
    <source>
        <dbReference type="EMBL" id="SEN34396.1"/>
    </source>
</evidence>
<keyword evidence="3 6" id="KW-0012">Acyltransferase</keyword>
<dbReference type="SMART" id="SM00563">
    <property type="entry name" value="PlsC"/>
    <property type="match status" value="1"/>
</dbReference>
<evidence type="ECO:0000256" key="1">
    <source>
        <dbReference type="ARBA" id="ARBA00005189"/>
    </source>
</evidence>
<dbReference type="Proteomes" id="UP000199372">
    <property type="component" value="Unassembled WGS sequence"/>
</dbReference>
<feature type="domain" description="Phospholipid/glycerol acyltransferase" evidence="5">
    <location>
        <begin position="72"/>
        <end position="186"/>
    </location>
</feature>
<dbReference type="GO" id="GO:0003841">
    <property type="term" value="F:1-acylglycerol-3-phosphate O-acyltransferase activity"/>
    <property type="evidence" value="ECO:0007669"/>
    <property type="project" value="TreeGrafter"/>
</dbReference>
<name>A0A1H8FRS7_9RHOB</name>
<dbReference type="AlphaFoldDB" id="A0A1H8FRS7"/>
<dbReference type="Pfam" id="PF01553">
    <property type="entry name" value="Acyltransferase"/>
    <property type="match status" value="1"/>
</dbReference>
<dbReference type="InterPro" id="IPR002123">
    <property type="entry name" value="Plipid/glycerol_acylTrfase"/>
</dbReference>
<keyword evidence="2 6" id="KW-0808">Transferase</keyword>
<proteinExistence type="predicted"/>
<evidence type="ECO:0000259" key="5">
    <source>
        <dbReference type="SMART" id="SM00563"/>
    </source>
</evidence>
<keyword evidence="4" id="KW-1133">Transmembrane helix</keyword>
<protein>
    <submittedName>
        <fullName evidence="6">1-acyl-sn-glycerol-3-phosphate acyltransferase</fullName>
    </submittedName>
</protein>
<dbReference type="CDD" id="cd07989">
    <property type="entry name" value="LPLAT_AGPAT-like"/>
    <property type="match status" value="1"/>
</dbReference>
<reference evidence="7" key="1">
    <citation type="submission" date="2016-10" db="EMBL/GenBank/DDBJ databases">
        <authorList>
            <person name="Varghese N."/>
            <person name="Submissions S."/>
        </authorList>
    </citation>
    <scope>NUCLEOTIDE SEQUENCE [LARGE SCALE GENOMIC DNA]</scope>
    <source>
        <strain evidence="7">DSM 26893</strain>
    </source>
</reference>
<dbReference type="EMBL" id="FOCM01000003">
    <property type="protein sequence ID" value="SEN34396.1"/>
    <property type="molecule type" value="Genomic_DNA"/>
</dbReference>
<sequence>MNALQFLRSLAFNIYMYAFMAVLGIVFFPWAAFSSRGARTACTIYANHIVRMAAIMVGLKSEVRGPVPQGEVMVAAKHQSFLDILIIFAALPRPKFIMKAELMYAPVLGQYAYRLGCVPVNRGKRGKAVAKMLEDVQRGRREPGQLCIYPQGTRVAPGVPAPYKIGTHVLYEQLGQDCVPVATNVGVFWPKRGVMRRPGTCVVEFLEPIQPGLGRREFMKQLEDSIEGASNRLNDEAGFLPPAARTAD</sequence>
<keyword evidence="4" id="KW-0472">Membrane</keyword>
<accession>A0A1H8FRS7</accession>
<evidence type="ECO:0000256" key="2">
    <source>
        <dbReference type="ARBA" id="ARBA00022679"/>
    </source>
</evidence>
<dbReference type="PANTHER" id="PTHR10434">
    <property type="entry name" value="1-ACYL-SN-GLYCEROL-3-PHOSPHATE ACYLTRANSFERASE"/>
    <property type="match status" value="1"/>
</dbReference>
<dbReference type="GO" id="GO:0006654">
    <property type="term" value="P:phosphatidic acid biosynthetic process"/>
    <property type="evidence" value="ECO:0007669"/>
    <property type="project" value="TreeGrafter"/>
</dbReference>
<keyword evidence="7" id="KW-1185">Reference proteome</keyword>
<evidence type="ECO:0000256" key="4">
    <source>
        <dbReference type="SAM" id="Phobius"/>
    </source>
</evidence>